<accession>A0A3T1CWL5</accession>
<feature type="compositionally biased region" description="Polar residues" evidence="1">
    <location>
        <begin position="321"/>
        <end position="330"/>
    </location>
</feature>
<feature type="region of interest" description="Disordered" evidence="1">
    <location>
        <begin position="1"/>
        <end position="25"/>
    </location>
</feature>
<name>A0A3T1CWL5_9VIRU</name>
<keyword evidence="3" id="KW-1185">Reference proteome</keyword>
<reference evidence="3" key="1">
    <citation type="journal article" date="2019" name="J. Virol.">
        <title>Medusavirus, a novel large DNA virus discovered from hot spring water.</title>
        <authorList>
            <person name="Yoshikawa G."/>
            <person name="Blanc-Mathieu R."/>
            <person name="Song C."/>
            <person name="Kayama Y."/>
            <person name="Mochizuki T."/>
            <person name="Murata K."/>
            <person name="Ogata H."/>
            <person name="Takemura M."/>
        </authorList>
    </citation>
    <scope>NUCLEOTIDE SEQUENCE [LARGE SCALE GENOMIC DNA]</scope>
</reference>
<dbReference type="KEGG" id="vg:80540582"/>
<evidence type="ECO:0000313" key="2">
    <source>
        <dbReference type="EMBL" id="BBI30230.1"/>
    </source>
</evidence>
<evidence type="ECO:0000313" key="3">
    <source>
        <dbReference type="Proteomes" id="UP001161669"/>
    </source>
</evidence>
<protein>
    <submittedName>
        <fullName evidence="2">Uncharacterized protein</fullName>
    </submittedName>
</protein>
<evidence type="ECO:0000256" key="1">
    <source>
        <dbReference type="SAM" id="MobiDB-lite"/>
    </source>
</evidence>
<feature type="region of interest" description="Disordered" evidence="1">
    <location>
        <begin position="279"/>
        <end position="357"/>
    </location>
</feature>
<sequence>MRKRSSSNPYARQFPAHSRRRRSSALEETVRKHLRRKLLAGETTNLDELRRELGIGYKLAQRCFEEEAAKAEEHIFDSFVERARSFWERNGGTYHALASAVGPSDRRLALSLVRVMPPVGDPRAVERDASGRTPRDVAFSAEMAHALQGLEPMPPSLPEGTPWLEHVQRFAALVYRCPLPEQSRWTIKPAERTHRATGEKRLCFELTHTADGSRVPLSRAVEYLARLIDGASLAGIPAPHPEIAFLATWLNSVRQVVAEGGQHVLTGIKPSIARHLVPPPSCSLASSAPPPPPKPRRPRPAPTRNRERDWWLRYSVRPKGQQISPGTLMTPTGFASPATCERPTACIGGSKNTPPSP</sequence>
<dbReference type="EMBL" id="AP018495">
    <property type="protein sequence ID" value="BBI30230.1"/>
    <property type="molecule type" value="Genomic_DNA"/>
</dbReference>
<organism evidence="2 3">
    <name type="scientific">Acanthamoeba castellanii medusavirus J1</name>
    <dbReference type="NCBI Taxonomy" id="3114988"/>
    <lineage>
        <taxon>Viruses</taxon>
        <taxon>Varidnaviria</taxon>
        <taxon>Bamfordvirae</taxon>
        <taxon>Nucleocytoviricota</taxon>
        <taxon>Megaviricetes</taxon>
        <taxon>Mamonoviridae</taxon>
        <taxon>Medusavirus</taxon>
        <taxon>Medusavirus medusae</taxon>
    </lineage>
</organism>
<feature type="compositionally biased region" description="Polar residues" evidence="1">
    <location>
        <begin position="1"/>
        <end position="10"/>
    </location>
</feature>
<dbReference type="Proteomes" id="UP001161669">
    <property type="component" value="Segment"/>
</dbReference>
<proteinExistence type="predicted"/>